<evidence type="ECO:0000256" key="4">
    <source>
        <dbReference type="ARBA" id="ARBA00022741"/>
    </source>
</evidence>
<dbReference type="PROSITE" id="PS00177">
    <property type="entry name" value="TOPOISOMERASE_II"/>
    <property type="match status" value="1"/>
</dbReference>
<dbReference type="InterPro" id="IPR013759">
    <property type="entry name" value="Topo_IIA_B_C"/>
</dbReference>
<evidence type="ECO:0000256" key="3">
    <source>
        <dbReference type="ARBA" id="ARBA00022723"/>
    </source>
</evidence>
<dbReference type="FunFam" id="3.30.565.10:FF:000002">
    <property type="entry name" value="DNA gyrase subunit B"/>
    <property type="match status" value="1"/>
</dbReference>
<feature type="binding site" evidence="10">
    <location>
        <position position="42"/>
    </location>
    <ligand>
        <name>ATP</name>
        <dbReference type="ChEBI" id="CHEBI:30616"/>
    </ligand>
</feature>
<dbReference type="GO" id="GO:0005524">
    <property type="term" value="F:ATP binding"/>
    <property type="evidence" value="ECO:0007669"/>
    <property type="project" value="UniProtKB-UniRule"/>
</dbReference>
<dbReference type="CDD" id="cd16928">
    <property type="entry name" value="HATPase_GyrB-like"/>
    <property type="match status" value="1"/>
</dbReference>
<dbReference type="SMART" id="SM00387">
    <property type="entry name" value="HATPase_c"/>
    <property type="match status" value="1"/>
</dbReference>
<dbReference type="Proteomes" id="UP000596074">
    <property type="component" value="Chromosome"/>
</dbReference>
<dbReference type="InterPro" id="IPR013760">
    <property type="entry name" value="Topo_IIA-like_dom_sf"/>
</dbReference>
<dbReference type="NCBIfam" id="TIGR01055">
    <property type="entry name" value="parE_Gneg"/>
    <property type="match status" value="1"/>
</dbReference>
<dbReference type="EC" id="5.6.2.2" evidence="10"/>
<name>A0A9X7UYF1_9GAMM</name>
<dbReference type="SUPFAM" id="SSF56719">
    <property type="entry name" value="Type II DNA topoisomerase"/>
    <property type="match status" value="1"/>
</dbReference>
<comment type="similarity">
    <text evidence="10">Belongs to the type II topoisomerase family. ParE type 1 subfamily.</text>
</comment>
<evidence type="ECO:0000256" key="6">
    <source>
        <dbReference type="ARBA" id="ARBA00022842"/>
    </source>
</evidence>
<dbReference type="FunFam" id="3.40.50.670:FF:000003">
    <property type="entry name" value="DNA topoisomerase 4 subunit B"/>
    <property type="match status" value="1"/>
</dbReference>
<comment type="cofactor">
    <cofactor evidence="2">
        <name>Mg(2+)</name>
        <dbReference type="ChEBI" id="CHEBI:18420"/>
    </cofactor>
</comment>
<dbReference type="InterPro" id="IPR036890">
    <property type="entry name" value="HATPase_C_sf"/>
</dbReference>
<comment type="function">
    <text evidence="10">Topoisomerase IV is essential for chromosome segregation. It relaxes supercoiled DNA. Performs the decatenation events required during the replication of a circular DNA molecule.</text>
</comment>
<accession>A0A9X7UYF1</accession>
<dbReference type="AlphaFoldDB" id="A0A9X7UYF1"/>
<feature type="binding site" evidence="10">
    <location>
        <position position="69"/>
    </location>
    <ligand>
        <name>ATP</name>
        <dbReference type="ChEBI" id="CHEBI:30616"/>
    </ligand>
</feature>
<keyword evidence="5 10" id="KW-0067">ATP-binding</keyword>
<keyword evidence="13" id="KW-1185">Reference proteome</keyword>
<dbReference type="RefSeq" id="WP_228345303.1">
    <property type="nucleotide sequence ID" value="NZ_CP046056.1"/>
</dbReference>
<dbReference type="Pfam" id="PF02518">
    <property type="entry name" value="HATPase_c"/>
    <property type="match status" value="1"/>
</dbReference>
<keyword evidence="6" id="KW-0460">Magnesium</keyword>
<dbReference type="Pfam" id="PF00986">
    <property type="entry name" value="DNA_gyraseB_C"/>
    <property type="match status" value="1"/>
</dbReference>
<dbReference type="InterPro" id="IPR002288">
    <property type="entry name" value="DNA_gyrase_B_C"/>
</dbReference>
<dbReference type="InterPro" id="IPR001241">
    <property type="entry name" value="Topo_IIA"/>
</dbReference>
<dbReference type="GO" id="GO:0006265">
    <property type="term" value="P:DNA topological change"/>
    <property type="evidence" value="ECO:0007669"/>
    <property type="project" value="UniProtKB-UniRule"/>
</dbReference>
<evidence type="ECO:0000256" key="9">
    <source>
        <dbReference type="ARBA" id="ARBA00023235"/>
    </source>
</evidence>
<gene>
    <name evidence="10 12" type="primary">parE</name>
    <name evidence="12" type="ORF">GJQ55_12465</name>
</gene>
<keyword evidence="7 10" id="KW-0799">Topoisomerase</keyword>
<organism evidence="12 13">
    <name type="scientific">Venatoribacter cucullus</name>
    <dbReference type="NCBI Taxonomy" id="2661630"/>
    <lineage>
        <taxon>Bacteria</taxon>
        <taxon>Pseudomonadati</taxon>
        <taxon>Pseudomonadota</taxon>
        <taxon>Gammaproteobacteria</taxon>
        <taxon>Oceanospirillales</taxon>
        <taxon>Oceanospirillaceae</taxon>
        <taxon>Venatoribacter</taxon>
    </lineage>
</organism>
<dbReference type="SUPFAM" id="SSF54211">
    <property type="entry name" value="Ribosomal protein S5 domain 2-like"/>
    <property type="match status" value="1"/>
</dbReference>
<evidence type="ECO:0000256" key="5">
    <source>
        <dbReference type="ARBA" id="ARBA00022840"/>
    </source>
</evidence>
<reference evidence="12 13" key="1">
    <citation type="submission" date="2019-11" db="EMBL/GenBank/DDBJ databases">
        <title>Venatorbacter sp. nov. a predator of Campylobacter and other Gram-negative bacteria.</title>
        <authorList>
            <person name="Saeedi A."/>
            <person name="Cummings N.J."/>
            <person name="Connerton I.F."/>
            <person name="Connerton P.L."/>
        </authorList>
    </citation>
    <scope>NUCLEOTIDE SEQUENCE [LARGE SCALE GENOMIC DNA]</scope>
    <source>
        <strain evidence="12">XL5</strain>
    </source>
</reference>
<dbReference type="SMART" id="SM00433">
    <property type="entry name" value="TOP2c"/>
    <property type="match status" value="1"/>
</dbReference>
<dbReference type="Gene3D" id="3.30.565.10">
    <property type="entry name" value="Histidine kinase-like ATPase, C-terminal domain"/>
    <property type="match status" value="1"/>
</dbReference>
<dbReference type="InterPro" id="IPR006171">
    <property type="entry name" value="TOPRIM_dom"/>
</dbReference>
<dbReference type="PANTHER" id="PTHR45866:SF4">
    <property type="entry name" value="DNA TOPOISOMERASE 4 SUBUNIT B"/>
    <property type="match status" value="1"/>
</dbReference>
<dbReference type="InterPro" id="IPR020568">
    <property type="entry name" value="Ribosomal_Su5_D2-typ_SF"/>
</dbReference>
<keyword evidence="9 10" id="KW-0413">Isomerase</keyword>
<dbReference type="PRINTS" id="PR01098">
    <property type="entry name" value="TOPISMRASE4B"/>
</dbReference>
<dbReference type="FunFam" id="3.30.230.10:FF:000012">
    <property type="entry name" value="DNA topoisomerase 4 subunit B"/>
    <property type="match status" value="1"/>
</dbReference>
<comment type="subunit">
    <text evidence="10">Heterotetramer composed of ParC and ParE.</text>
</comment>
<dbReference type="GO" id="GO:0046872">
    <property type="term" value="F:metal ion binding"/>
    <property type="evidence" value="ECO:0007669"/>
    <property type="project" value="UniProtKB-KW"/>
</dbReference>
<dbReference type="PROSITE" id="PS50880">
    <property type="entry name" value="TOPRIM"/>
    <property type="match status" value="1"/>
</dbReference>
<dbReference type="Pfam" id="PF00204">
    <property type="entry name" value="DNA_gyraseB"/>
    <property type="match status" value="1"/>
</dbReference>
<evidence type="ECO:0000256" key="10">
    <source>
        <dbReference type="HAMAP-Rule" id="MF_00938"/>
    </source>
</evidence>
<feature type="site" description="Interaction with DNA" evidence="10">
    <location>
        <position position="615"/>
    </location>
</feature>
<dbReference type="InterPro" id="IPR013506">
    <property type="entry name" value="Topo_IIA_bsu_dom2"/>
</dbReference>
<dbReference type="Gene3D" id="3.40.50.670">
    <property type="match status" value="1"/>
</dbReference>
<dbReference type="SUPFAM" id="SSF55874">
    <property type="entry name" value="ATPase domain of HSP90 chaperone/DNA topoisomerase II/histidine kinase"/>
    <property type="match status" value="1"/>
</dbReference>
<keyword evidence="4 10" id="KW-0547">Nucleotide-binding</keyword>
<dbReference type="InterPro" id="IPR018522">
    <property type="entry name" value="TopoIIA_CS"/>
</dbReference>
<evidence type="ECO:0000256" key="7">
    <source>
        <dbReference type="ARBA" id="ARBA00023029"/>
    </source>
</evidence>
<feature type="binding site" evidence="10">
    <location>
        <begin position="110"/>
        <end position="116"/>
    </location>
    <ligand>
        <name>ATP</name>
        <dbReference type="ChEBI" id="CHEBI:30616"/>
    </ligand>
</feature>
<dbReference type="Gene3D" id="3.30.230.10">
    <property type="match status" value="1"/>
</dbReference>
<comment type="catalytic activity">
    <reaction evidence="1 10">
        <text>ATP-dependent breakage, passage and rejoining of double-stranded DNA.</text>
        <dbReference type="EC" id="5.6.2.2"/>
    </reaction>
</comment>
<dbReference type="InterPro" id="IPR005737">
    <property type="entry name" value="TopoIV_B_Gneg"/>
</dbReference>
<keyword evidence="8 10" id="KW-0238">DNA-binding</keyword>
<feature type="site" description="Interaction with DNA" evidence="10">
    <location>
        <position position="446"/>
    </location>
</feature>
<dbReference type="GO" id="GO:0003677">
    <property type="term" value="F:DNA binding"/>
    <property type="evidence" value="ECO:0007669"/>
    <property type="project" value="UniProtKB-UniRule"/>
</dbReference>
<dbReference type="InterPro" id="IPR014721">
    <property type="entry name" value="Ribsml_uS5_D2-typ_fold_subgr"/>
</dbReference>
<evidence type="ECO:0000259" key="11">
    <source>
        <dbReference type="PROSITE" id="PS50880"/>
    </source>
</evidence>
<feature type="binding site" evidence="10">
    <location>
        <position position="5"/>
    </location>
    <ligand>
        <name>ATP</name>
        <dbReference type="ChEBI" id="CHEBI:30616"/>
    </ligand>
</feature>
<dbReference type="PRINTS" id="PR00418">
    <property type="entry name" value="TPI2FAMILY"/>
</dbReference>
<dbReference type="InterPro" id="IPR003594">
    <property type="entry name" value="HATPase_dom"/>
</dbReference>
<dbReference type="HAMAP" id="MF_00938">
    <property type="entry name" value="ParE_type1"/>
    <property type="match status" value="1"/>
</dbReference>
<dbReference type="GO" id="GO:0003918">
    <property type="term" value="F:DNA topoisomerase type II (double strand cut, ATP-hydrolyzing) activity"/>
    <property type="evidence" value="ECO:0007669"/>
    <property type="project" value="UniProtKB-UniRule"/>
</dbReference>
<evidence type="ECO:0000256" key="8">
    <source>
        <dbReference type="ARBA" id="ARBA00023125"/>
    </source>
</evidence>
<dbReference type="SMR" id="A0A9X7UYF1"/>
<proteinExistence type="inferred from homology"/>
<dbReference type="GO" id="GO:0007059">
    <property type="term" value="P:chromosome segregation"/>
    <property type="evidence" value="ECO:0007669"/>
    <property type="project" value="UniProtKB-UniRule"/>
</dbReference>
<dbReference type="EMBL" id="CP046056">
    <property type="protein sequence ID" value="QQD25235.1"/>
    <property type="molecule type" value="Genomic_DNA"/>
</dbReference>
<dbReference type="KEGG" id="vcw:GJQ55_12465"/>
<evidence type="ECO:0000313" key="13">
    <source>
        <dbReference type="Proteomes" id="UP000596074"/>
    </source>
</evidence>
<dbReference type="Pfam" id="PF01751">
    <property type="entry name" value="Toprim"/>
    <property type="match status" value="1"/>
</dbReference>
<protein>
    <recommendedName>
        <fullName evidence="10">DNA topoisomerase 4 subunit B</fullName>
        <ecNumber evidence="10">5.6.2.2</ecNumber>
    </recommendedName>
    <alternativeName>
        <fullName evidence="10">Topoisomerase IV subunit B</fullName>
    </alternativeName>
</protein>
<feature type="domain" description="Toprim" evidence="11">
    <location>
        <begin position="412"/>
        <end position="525"/>
    </location>
</feature>
<feature type="site" description="Interaction with DNA" evidence="10">
    <location>
        <position position="497"/>
    </location>
</feature>
<evidence type="ECO:0000256" key="2">
    <source>
        <dbReference type="ARBA" id="ARBA00001946"/>
    </source>
</evidence>
<evidence type="ECO:0000256" key="1">
    <source>
        <dbReference type="ARBA" id="ARBA00000185"/>
    </source>
</evidence>
<evidence type="ECO:0000313" key="12">
    <source>
        <dbReference type="EMBL" id="QQD25235.1"/>
    </source>
</evidence>
<keyword evidence="3" id="KW-0479">Metal-binding</keyword>
<dbReference type="PANTHER" id="PTHR45866">
    <property type="entry name" value="DNA GYRASE/TOPOISOMERASE SUBUNIT B"/>
    <property type="match status" value="1"/>
</dbReference>
<dbReference type="CDD" id="cd00822">
    <property type="entry name" value="TopoII_Trans_DNA_gyrase"/>
    <property type="match status" value="1"/>
</dbReference>
<sequence length="630" mass="69252">MSKQYTASSIEVLSGLDPVRKRPGMYTDTTRPNHLAQEVIDNSVDEALAGHASFVEVTLHGDGSMTVLDDGRGMPTDIHPEHGVSGVELILSQLHAGGKFSNDNYQFSGGLHGVGVSVVNALSQVLEVTIWRDGQVSRIGFKDGYKALDLQVVDSCAKKKTGTSVRFLPDPKYFDSPRFSVPRLKHVLRAKAVLCPGLRIRFNAPNAEDSAEWYYEDGLKDYLKVASTGYEVLPAEPFTGSMSGSTEGVDWAVHWLPDGGELLQESYVNLIPTAQGGTHVNGFRSGLLDALREFCEFRNLLPRGIKLTPEDVWERCSYVLSAKLADPQFAGQTKERLSSREASSFIAGVVKDSFALWLNEHTAEAELIAELAISSAQTRLRKSKTVARKKITQGPALPGKLADCSGQDSERGELFLVEGDSAGGSAKQARDREFQAILPLRGKILNTWEVDSNEILASQEVHDIAVAMGIDPGSDDLSGLRYGKICILADADSDGLHIATLLCALFVRHFPKLVREGHVYVAMPPLYRIDIGKDVYYALDEAEKEGVLERIRAENKRGKVNVQRFKGLGEMNPLQLRETTMDPNTRRLVQLGLEPDDGTNEMMDMLLAKKRAGDRKNWLETRGNEADIAL</sequence>
<feature type="binding site" evidence="10">
    <location>
        <position position="334"/>
    </location>
    <ligand>
        <name>ATP</name>
        <dbReference type="ChEBI" id="CHEBI:30616"/>
    </ligand>
</feature>
<dbReference type="GO" id="GO:0005694">
    <property type="term" value="C:chromosome"/>
    <property type="evidence" value="ECO:0007669"/>
    <property type="project" value="InterPro"/>
</dbReference>